<dbReference type="InterPro" id="IPR050428">
    <property type="entry name" value="TCS_sensor_his_kinase"/>
</dbReference>
<dbReference type="Proteomes" id="UP000285283">
    <property type="component" value="Unassembled WGS sequence"/>
</dbReference>
<evidence type="ECO:0000256" key="6">
    <source>
        <dbReference type="ARBA" id="ARBA00022777"/>
    </source>
</evidence>
<sequence length="429" mass="49617">MKLLSYTYRKLALLLFLLMAVWGVLFYYAIIDEVVDETDDTLENYGEILMESALHDPSILETEGSLMSFYKFTPISEEEGRHYRQVFYDATVYIELEDEDEPVRVMCTAFRMPDGQYYELKLMISILERDDMVEAMLWYLGALFLLFLICTSIGIQLVLKGVFRPLHRLLDWLHCIQPGKEVPPLDNPTKIREFRQLSDAALDMGNRSYKAYEEQKQFIENASHELQTPLAIVRGKVELLAESEGMTEQQMEQLDEIYATLGRAVKLNKSLLLLSRIENGQYTEMEDVSVDEILDELLPDLMDIYEHKQVRLIRKREEQPFIIRCNHSLAQILVSNLVKNSLLHNREGGELQVLTTPTSLVIKNTGDVPLDGEKLFRRFYHGMDGKKDSTGLGLAIARSIALSSSLKLTYEWQDGMHTFRLVKESEIYR</sequence>
<evidence type="ECO:0000256" key="8">
    <source>
        <dbReference type="SAM" id="Phobius"/>
    </source>
</evidence>
<name>A0A412JSC1_BACUN</name>
<evidence type="ECO:0000256" key="5">
    <source>
        <dbReference type="ARBA" id="ARBA00022692"/>
    </source>
</evidence>
<dbReference type="CDD" id="cd00082">
    <property type="entry name" value="HisKA"/>
    <property type="match status" value="1"/>
</dbReference>
<comment type="catalytic activity">
    <reaction evidence="1">
        <text>ATP + protein L-histidine = ADP + protein N-phospho-L-histidine.</text>
        <dbReference type="EC" id="2.7.13.3"/>
    </reaction>
</comment>
<dbReference type="PANTHER" id="PTHR45436">
    <property type="entry name" value="SENSOR HISTIDINE KINASE YKOH"/>
    <property type="match status" value="1"/>
</dbReference>
<dbReference type="SMART" id="SM00388">
    <property type="entry name" value="HisKA"/>
    <property type="match status" value="1"/>
</dbReference>
<keyword evidence="5 8" id="KW-0812">Transmembrane</keyword>
<gene>
    <name evidence="12" type="ORF">DWX87_08055</name>
    <name evidence="10" type="ORF">POY73_06310</name>
    <name evidence="11" type="ORF">POZ24_16695</name>
</gene>
<reference evidence="12 13" key="1">
    <citation type="submission" date="2018-08" db="EMBL/GenBank/DDBJ databases">
        <title>A genome reference for cultivated species of the human gut microbiota.</title>
        <authorList>
            <person name="Zou Y."/>
            <person name="Xue W."/>
            <person name="Luo G."/>
        </authorList>
    </citation>
    <scope>NUCLEOTIDE SEQUENCE [LARGE SCALE GENOMIC DNA]</scope>
    <source>
        <strain evidence="12 13">AF21-53</strain>
    </source>
</reference>
<feature type="domain" description="Histidine kinase" evidence="9">
    <location>
        <begin position="221"/>
        <end position="401"/>
    </location>
</feature>
<proteinExistence type="predicted"/>
<evidence type="ECO:0000313" key="14">
    <source>
        <dbReference type="Proteomes" id="UP001215818"/>
    </source>
</evidence>
<organism evidence="12 13">
    <name type="scientific">Bacteroides uniformis</name>
    <dbReference type="NCBI Taxonomy" id="820"/>
    <lineage>
        <taxon>Bacteria</taxon>
        <taxon>Pseudomonadati</taxon>
        <taxon>Bacteroidota</taxon>
        <taxon>Bacteroidia</taxon>
        <taxon>Bacteroidales</taxon>
        <taxon>Bacteroidaceae</taxon>
        <taxon>Bacteroides</taxon>
    </lineage>
</organism>
<feature type="transmembrane region" description="Helical" evidence="8">
    <location>
        <begin position="12"/>
        <end position="31"/>
    </location>
</feature>
<dbReference type="InterPro" id="IPR003594">
    <property type="entry name" value="HATPase_dom"/>
</dbReference>
<evidence type="ECO:0000256" key="7">
    <source>
        <dbReference type="ARBA" id="ARBA00022989"/>
    </source>
</evidence>
<dbReference type="PROSITE" id="PS50109">
    <property type="entry name" value="HIS_KIN"/>
    <property type="match status" value="1"/>
</dbReference>
<evidence type="ECO:0000313" key="13">
    <source>
        <dbReference type="Proteomes" id="UP000285283"/>
    </source>
</evidence>
<feature type="transmembrane region" description="Helical" evidence="8">
    <location>
        <begin position="137"/>
        <end position="159"/>
    </location>
</feature>
<dbReference type="EMBL" id="JAQNRK010000004">
    <property type="protein sequence ID" value="MDC1793749.1"/>
    <property type="molecule type" value="Genomic_DNA"/>
</dbReference>
<evidence type="ECO:0000313" key="10">
    <source>
        <dbReference type="EMBL" id="MDC1793749.1"/>
    </source>
</evidence>
<evidence type="ECO:0000259" key="9">
    <source>
        <dbReference type="PROSITE" id="PS50109"/>
    </source>
</evidence>
<dbReference type="RefSeq" id="WP_009038161.1">
    <property type="nucleotide sequence ID" value="NZ_BQNO01000001.1"/>
</dbReference>
<protein>
    <recommendedName>
        <fullName evidence="2">histidine kinase</fullName>
        <ecNumber evidence="2">2.7.13.3</ecNumber>
    </recommendedName>
</protein>
<dbReference type="EMBL" id="JAQNSG010000017">
    <property type="protein sequence ID" value="MDC1881641.1"/>
    <property type="molecule type" value="Genomic_DNA"/>
</dbReference>
<dbReference type="SUPFAM" id="SSF47384">
    <property type="entry name" value="Homodimeric domain of signal transducing histidine kinase"/>
    <property type="match status" value="1"/>
</dbReference>
<keyword evidence="3" id="KW-0597">Phosphoprotein</keyword>
<reference evidence="10 14" key="2">
    <citation type="submission" date="2022-10" db="EMBL/GenBank/DDBJ databases">
        <title>Human gut microbiome strain richness.</title>
        <authorList>
            <person name="Chen-Liaw A."/>
        </authorList>
    </citation>
    <scope>NUCLEOTIDE SEQUENCE [LARGE SCALE GENOMIC DNA]</scope>
    <source>
        <strain evidence="11">1001713st2_A4_1001713B170214_170313</strain>
        <strain evidence="10 14">D53st1_B1_D53t1_180928</strain>
    </source>
</reference>
<dbReference type="Gene3D" id="1.10.287.130">
    <property type="match status" value="1"/>
</dbReference>
<dbReference type="SUPFAM" id="SSF55874">
    <property type="entry name" value="ATPase domain of HSP90 chaperone/DNA topoisomerase II/histidine kinase"/>
    <property type="match status" value="1"/>
</dbReference>
<evidence type="ECO:0000256" key="3">
    <source>
        <dbReference type="ARBA" id="ARBA00022553"/>
    </source>
</evidence>
<dbReference type="SMART" id="SM00387">
    <property type="entry name" value="HATPase_c"/>
    <property type="match status" value="1"/>
</dbReference>
<dbReference type="Proteomes" id="UP001213309">
    <property type="component" value="Unassembled WGS sequence"/>
</dbReference>
<evidence type="ECO:0000313" key="12">
    <source>
        <dbReference type="EMBL" id="RGS55544.1"/>
    </source>
</evidence>
<dbReference type="InterPro" id="IPR036097">
    <property type="entry name" value="HisK_dim/P_sf"/>
</dbReference>
<evidence type="ECO:0000256" key="1">
    <source>
        <dbReference type="ARBA" id="ARBA00000085"/>
    </source>
</evidence>
<accession>A0A412JSC1</accession>
<dbReference type="InterPro" id="IPR036890">
    <property type="entry name" value="HATPase_C_sf"/>
</dbReference>
<dbReference type="GO" id="GO:0005886">
    <property type="term" value="C:plasma membrane"/>
    <property type="evidence" value="ECO:0007669"/>
    <property type="project" value="TreeGrafter"/>
</dbReference>
<dbReference type="Pfam" id="PF00512">
    <property type="entry name" value="HisKA"/>
    <property type="match status" value="1"/>
</dbReference>
<evidence type="ECO:0000313" key="11">
    <source>
        <dbReference type="EMBL" id="MDC1881641.1"/>
    </source>
</evidence>
<dbReference type="InterPro" id="IPR003661">
    <property type="entry name" value="HisK_dim/P_dom"/>
</dbReference>
<comment type="caution">
    <text evidence="12">The sequence shown here is derived from an EMBL/GenBank/DDBJ whole genome shotgun (WGS) entry which is preliminary data.</text>
</comment>
<dbReference type="EC" id="2.7.13.3" evidence="2"/>
<dbReference type="AlphaFoldDB" id="A0A412JSC1"/>
<keyword evidence="4" id="KW-0808">Transferase</keyword>
<dbReference type="Proteomes" id="UP001215818">
    <property type="component" value="Unassembled WGS sequence"/>
</dbReference>
<dbReference type="InterPro" id="IPR005467">
    <property type="entry name" value="His_kinase_dom"/>
</dbReference>
<keyword evidence="8" id="KW-0472">Membrane</keyword>
<dbReference type="PANTHER" id="PTHR45436:SF5">
    <property type="entry name" value="SENSOR HISTIDINE KINASE TRCS"/>
    <property type="match status" value="1"/>
</dbReference>
<dbReference type="Gene3D" id="3.30.565.10">
    <property type="entry name" value="Histidine kinase-like ATPase, C-terminal domain"/>
    <property type="match status" value="1"/>
</dbReference>
<dbReference type="EMBL" id="QRVP01000005">
    <property type="protein sequence ID" value="RGS55544.1"/>
    <property type="molecule type" value="Genomic_DNA"/>
</dbReference>
<evidence type="ECO:0000256" key="2">
    <source>
        <dbReference type="ARBA" id="ARBA00012438"/>
    </source>
</evidence>
<keyword evidence="6 12" id="KW-0418">Kinase</keyword>
<keyword evidence="7 8" id="KW-1133">Transmembrane helix</keyword>
<dbReference type="GO" id="GO:0000155">
    <property type="term" value="F:phosphorelay sensor kinase activity"/>
    <property type="evidence" value="ECO:0007669"/>
    <property type="project" value="InterPro"/>
</dbReference>
<evidence type="ECO:0000256" key="4">
    <source>
        <dbReference type="ARBA" id="ARBA00022679"/>
    </source>
</evidence>